<dbReference type="CDD" id="cd00293">
    <property type="entry name" value="USP-like"/>
    <property type="match status" value="2"/>
</dbReference>
<proteinExistence type="inferred from homology"/>
<dbReference type="InterPro" id="IPR006015">
    <property type="entry name" value="Universal_stress_UspA"/>
</dbReference>
<dbReference type="OrthoDB" id="1522603at2"/>
<evidence type="ECO:0000313" key="4">
    <source>
        <dbReference type="Proteomes" id="UP000254808"/>
    </source>
</evidence>
<evidence type="ECO:0000313" key="3">
    <source>
        <dbReference type="EMBL" id="AXJ01886.1"/>
    </source>
</evidence>
<protein>
    <submittedName>
        <fullName evidence="3">Nucleotide-binding universal stress protein, UspA family</fullName>
    </submittedName>
</protein>
<dbReference type="InterPro" id="IPR014729">
    <property type="entry name" value="Rossmann-like_a/b/a_fold"/>
</dbReference>
<dbReference type="PANTHER" id="PTHR46268">
    <property type="entry name" value="STRESS RESPONSE PROTEIN NHAX"/>
    <property type="match status" value="1"/>
</dbReference>
<keyword evidence="4" id="KW-1185">Reference proteome</keyword>
<dbReference type="Gene3D" id="3.40.50.620">
    <property type="entry name" value="HUPs"/>
    <property type="match status" value="2"/>
</dbReference>
<feature type="domain" description="UspA" evidence="2">
    <location>
        <begin position="152"/>
        <end position="286"/>
    </location>
</feature>
<feature type="domain" description="UspA" evidence="2">
    <location>
        <begin position="5"/>
        <end position="143"/>
    </location>
</feature>
<accession>A0A345UN34</accession>
<dbReference type="PANTHER" id="PTHR46268:SF6">
    <property type="entry name" value="UNIVERSAL STRESS PROTEIN UP12"/>
    <property type="match status" value="1"/>
</dbReference>
<comment type="similarity">
    <text evidence="1">Belongs to the universal stress protein A family.</text>
</comment>
<name>A0A345UN34_9BACT</name>
<dbReference type="PRINTS" id="PR01438">
    <property type="entry name" value="UNVRSLSTRESS"/>
</dbReference>
<dbReference type="Proteomes" id="UP000254808">
    <property type="component" value="Chromosome"/>
</dbReference>
<dbReference type="EMBL" id="CP027806">
    <property type="protein sequence ID" value="AXJ01886.1"/>
    <property type="molecule type" value="Genomic_DNA"/>
</dbReference>
<dbReference type="AlphaFoldDB" id="A0A345UN34"/>
<dbReference type="SUPFAM" id="SSF52402">
    <property type="entry name" value="Adenine nucleotide alpha hydrolases-like"/>
    <property type="match status" value="2"/>
</dbReference>
<evidence type="ECO:0000256" key="1">
    <source>
        <dbReference type="ARBA" id="ARBA00008791"/>
    </source>
</evidence>
<dbReference type="KEGG" id="cprv:CYPRO_2644"/>
<gene>
    <name evidence="3" type="ORF">CYPRO_2644</name>
</gene>
<dbReference type="RefSeq" id="WP_114985033.1">
    <property type="nucleotide sequence ID" value="NZ_CP027806.1"/>
</dbReference>
<organism evidence="3 4">
    <name type="scientific">Cyclonatronum proteinivorum</name>
    <dbReference type="NCBI Taxonomy" id="1457365"/>
    <lineage>
        <taxon>Bacteria</taxon>
        <taxon>Pseudomonadati</taxon>
        <taxon>Balneolota</taxon>
        <taxon>Balneolia</taxon>
        <taxon>Balneolales</taxon>
        <taxon>Cyclonatronaceae</taxon>
        <taxon>Cyclonatronum</taxon>
    </lineage>
</organism>
<evidence type="ECO:0000259" key="2">
    <source>
        <dbReference type="Pfam" id="PF00582"/>
    </source>
</evidence>
<sequence>MKNPKILVPIDFSDLSKKALHIANEVAEAMDGKVTPFHSYIPITDLDGFHYMSSGTATQKNLTDIEDSLRNRLDDVSAEIVGAKHLEKGMIGIGNPAHAIVEMSSEHDIIIMSTHGRTGFKRFLLGSVAEKVLRMADKPVMIVEDNTTFTPVKRILVTTDFSENARAAFPAARAFAEATGADIELFHAILYDNFDSLAKAESTYEARKENMNLLADKFFKGIPGKVHTTVITTNKSAHEAVLKHTQENYYSLIVMSTIGRTGLDYLMLGSTTSNVARMVKCAVLSVNPTKHAEMKRESFEKEYS</sequence>
<dbReference type="InterPro" id="IPR006016">
    <property type="entry name" value="UspA"/>
</dbReference>
<dbReference type="Pfam" id="PF00582">
    <property type="entry name" value="Usp"/>
    <property type="match status" value="2"/>
</dbReference>
<reference evidence="3 4" key="1">
    <citation type="submission" date="2018-03" db="EMBL/GenBank/DDBJ databases">
        <title>Phenotypic and genomic properties of Cyclonatronum proteinivorum gen. nov., sp. nov., a haloalkaliphilic bacteroidete from soda lakes possessing Na+-translocating rhodopsin.</title>
        <authorList>
            <person name="Toshchakov S.V."/>
            <person name="Korzhenkov A."/>
            <person name="Samarov N.I."/>
            <person name="Kublanov I.V."/>
            <person name="Muntyan M.S."/>
            <person name="Sorokin D.Y."/>
        </authorList>
    </citation>
    <scope>NUCLEOTIDE SEQUENCE [LARGE SCALE GENOMIC DNA]</scope>
    <source>
        <strain evidence="3 4">Omega</strain>
    </source>
</reference>